<dbReference type="EMBL" id="PGGS01000106">
    <property type="protein sequence ID" value="PNH09057.1"/>
    <property type="molecule type" value="Genomic_DNA"/>
</dbReference>
<evidence type="ECO:0000259" key="2">
    <source>
        <dbReference type="Pfam" id="PF07707"/>
    </source>
</evidence>
<gene>
    <name evidence="3" type="ORF">TSOC_004374</name>
</gene>
<evidence type="ECO:0000313" key="4">
    <source>
        <dbReference type="Proteomes" id="UP000236333"/>
    </source>
</evidence>
<proteinExistence type="predicted"/>
<comment type="caution">
    <text evidence="3">The sequence shown here is derived from an EMBL/GenBank/DDBJ whole genome shotgun (WGS) entry which is preliminary data.</text>
</comment>
<dbReference type="PANTHER" id="PTHR46336:SF3">
    <property type="entry name" value="BTB_POZ DOMAIN-CONTAINING PROTEIN POB1"/>
    <property type="match status" value="1"/>
</dbReference>
<organism evidence="3 4">
    <name type="scientific">Tetrabaena socialis</name>
    <dbReference type="NCBI Taxonomy" id="47790"/>
    <lineage>
        <taxon>Eukaryota</taxon>
        <taxon>Viridiplantae</taxon>
        <taxon>Chlorophyta</taxon>
        <taxon>core chlorophytes</taxon>
        <taxon>Chlorophyceae</taxon>
        <taxon>CS clade</taxon>
        <taxon>Chlamydomonadales</taxon>
        <taxon>Tetrabaenaceae</taxon>
        <taxon>Tetrabaena</taxon>
    </lineage>
</organism>
<keyword evidence="4" id="KW-1185">Reference proteome</keyword>
<feature type="domain" description="BACK" evidence="2">
    <location>
        <begin position="244"/>
        <end position="313"/>
    </location>
</feature>
<dbReference type="InterPro" id="IPR011705">
    <property type="entry name" value="BACK"/>
</dbReference>
<name>A0A2J8A953_9CHLO</name>
<protein>
    <recommendedName>
        <fullName evidence="2">BACK domain-containing protein</fullName>
    </recommendedName>
</protein>
<dbReference type="Proteomes" id="UP000236333">
    <property type="component" value="Unassembled WGS sequence"/>
</dbReference>
<dbReference type="Pfam" id="PF07707">
    <property type="entry name" value="BACK"/>
    <property type="match status" value="1"/>
</dbReference>
<evidence type="ECO:0000256" key="1">
    <source>
        <dbReference type="SAM" id="MobiDB-lite"/>
    </source>
</evidence>
<dbReference type="InterPro" id="IPR045890">
    <property type="entry name" value="POB1-like"/>
</dbReference>
<accession>A0A2J8A953</accession>
<feature type="compositionally biased region" description="Low complexity" evidence="1">
    <location>
        <begin position="92"/>
        <end position="105"/>
    </location>
</feature>
<reference evidence="3 4" key="1">
    <citation type="journal article" date="2017" name="Mol. Biol. Evol.">
        <title>The 4-celled Tetrabaena socialis nuclear genome reveals the essential components for genetic control of cell number at the origin of multicellularity in the volvocine lineage.</title>
        <authorList>
            <person name="Featherston J."/>
            <person name="Arakaki Y."/>
            <person name="Hanschen E.R."/>
            <person name="Ferris P.J."/>
            <person name="Michod R.E."/>
            <person name="Olson B.J.S.C."/>
            <person name="Nozaki H."/>
            <person name="Durand P.M."/>
        </authorList>
    </citation>
    <scope>NUCLEOTIDE SEQUENCE [LARGE SCALE GENOMIC DNA]</scope>
    <source>
        <strain evidence="3 4">NIES-571</strain>
    </source>
</reference>
<feature type="compositionally biased region" description="Basic and acidic residues" evidence="1">
    <location>
        <begin position="82"/>
        <end position="91"/>
    </location>
</feature>
<sequence length="563" mass="59193">MSGAFARGAGSALPELFGSATLSDCDMLFCLERQEKERPKKRRRVSKKTAPPAAVLFGEPLSGHLLVLRLASERFNAQMERWDDRAGDRAAQEAASPSSSAARRPQLRVPLGSEAEMPFARAAISYAYTGVVAADGVRAALEVRRQAAYLQINGCAAACDELLVGLLTAGRSSGTGNAAGEGGGYPATADAARPSSEAIEFMACWALLPDPAVEPTFAPVLSAAKEALVRHFGDALAALNTPSLHQQLLQLPAAGVEALLASEAFGTDSEDSVLLLLATWMKANHGQTDAATRMQLCRLVRLVQLGRPYLNTVLPALAADHETCAAGSACAWFPISIAEAGFIANLATAAAGAETERLLCYGCQLYNTKSPYYSTAARPQCLPEEGRTFECAISQKELQEALVGLKPKGRVFVYGSFVGGSRLLCARGLMWVPLLEVEHETTSAGVFLKCGLPAAYDVAGSRLGSSSKFITIAGLEARLVVHGWHGGTPRDAFVGRAMASRLDFALGRALLHAGLGWDSVLPLAQPQQAGADGGGGGSDMMAGWAPYLHDGRLTGTLTLLPVP</sequence>
<dbReference type="OrthoDB" id="546755at2759"/>
<dbReference type="AlphaFoldDB" id="A0A2J8A953"/>
<evidence type="ECO:0000313" key="3">
    <source>
        <dbReference type="EMBL" id="PNH09057.1"/>
    </source>
</evidence>
<feature type="region of interest" description="Disordered" evidence="1">
    <location>
        <begin position="82"/>
        <end position="105"/>
    </location>
</feature>
<dbReference type="PANTHER" id="PTHR46336">
    <property type="entry name" value="OS02G0260700 PROTEIN"/>
    <property type="match status" value="1"/>
</dbReference>